<keyword evidence="5 6" id="KW-0012">Acyltransferase</keyword>
<gene>
    <name evidence="10" type="ORF">BKM31_48705</name>
</gene>
<evidence type="ECO:0000256" key="2">
    <source>
        <dbReference type="ARBA" id="ARBA00007317"/>
    </source>
</evidence>
<feature type="region of interest" description="Disordered" evidence="7">
    <location>
        <begin position="231"/>
        <end position="258"/>
    </location>
</feature>
<evidence type="ECO:0000256" key="7">
    <source>
        <dbReference type="SAM" id="MobiDB-lite"/>
    </source>
</evidence>
<evidence type="ECO:0000256" key="6">
    <source>
        <dbReference type="RuleBase" id="RU003423"/>
    </source>
</evidence>
<comment type="cofactor">
    <cofactor evidence="1 6">
        <name>(R)-lipoate</name>
        <dbReference type="ChEBI" id="CHEBI:83088"/>
    </cofactor>
</comment>
<dbReference type="InterPro" id="IPR050743">
    <property type="entry name" value="2-oxoacid_DH_E2_comp"/>
</dbReference>
<dbReference type="InterPro" id="IPR000089">
    <property type="entry name" value="Biotin_lipoyl"/>
</dbReference>
<evidence type="ECO:0000256" key="1">
    <source>
        <dbReference type="ARBA" id="ARBA00001938"/>
    </source>
</evidence>
<dbReference type="Proteomes" id="UP000190797">
    <property type="component" value="Chromosome"/>
</dbReference>
<dbReference type="GO" id="GO:0016407">
    <property type="term" value="F:acetyltransferase activity"/>
    <property type="evidence" value="ECO:0007669"/>
    <property type="project" value="TreeGrafter"/>
</dbReference>
<protein>
    <recommendedName>
        <fullName evidence="6">Dihydrolipoamide acetyltransferase component of pyruvate dehydrogenase complex</fullName>
        <ecNumber evidence="6">2.3.1.-</ecNumber>
    </recommendedName>
</protein>
<feature type="compositionally biased region" description="Low complexity" evidence="7">
    <location>
        <begin position="292"/>
        <end position="307"/>
    </location>
</feature>
<dbReference type="CDD" id="cd06849">
    <property type="entry name" value="lipoyl_domain"/>
    <property type="match status" value="1"/>
</dbReference>
<dbReference type="STRING" id="1909395.BKM31_48705"/>
<dbReference type="PROSITE" id="PS51826">
    <property type="entry name" value="PSBD"/>
    <property type="match status" value="1"/>
</dbReference>
<dbReference type="FunFam" id="3.30.559.10:FF:000007">
    <property type="entry name" value="Dihydrolipoamide acetyltransferase component of pyruvate dehydrogenase complex"/>
    <property type="match status" value="1"/>
</dbReference>
<dbReference type="OrthoDB" id="9805770at2"/>
<dbReference type="GO" id="GO:0005737">
    <property type="term" value="C:cytoplasm"/>
    <property type="evidence" value="ECO:0007669"/>
    <property type="project" value="TreeGrafter"/>
</dbReference>
<dbReference type="AlphaFoldDB" id="A0A1V0ADN8"/>
<keyword evidence="11" id="KW-1185">Reference proteome</keyword>
<dbReference type="PANTHER" id="PTHR43178:SF5">
    <property type="entry name" value="LIPOAMIDE ACYLTRANSFERASE COMPONENT OF BRANCHED-CHAIN ALPHA-KETO ACID DEHYDROGENASE COMPLEX, MITOCHONDRIAL"/>
    <property type="match status" value="1"/>
</dbReference>
<accession>A0A1V0ADN8</accession>
<dbReference type="SUPFAM" id="SSF52777">
    <property type="entry name" value="CoA-dependent acyltransferases"/>
    <property type="match status" value="1"/>
</dbReference>
<feature type="compositionally biased region" description="Low complexity" evidence="7">
    <location>
        <begin position="231"/>
        <end position="242"/>
    </location>
</feature>
<feature type="region of interest" description="Disordered" evidence="7">
    <location>
        <begin position="80"/>
        <end position="213"/>
    </location>
</feature>
<dbReference type="InterPro" id="IPR011053">
    <property type="entry name" value="Single_hybrid_motif"/>
</dbReference>
<dbReference type="EMBL" id="CP017717">
    <property type="protein sequence ID" value="AQZ68306.1"/>
    <property type="molecule type" value="Genomic_DNA"/>
</dbReference>
<evidence type="ECO:0000256" key="5">
    <source>
        <dbReference type="ARBA" id="ARBA00023315"/>
    </source>
</evidence>
<organism evidence="10 11">
    <name type="scientific">[Actinomadura] parvosata subsp. kistnae</name>
    <dbReference type="NCBI Taxonomy" id="1909395"/>
    <lineage>
        <taxon>Bacteria</taxon>
        <taxon>Bacillati</taxon>
        <taxon>Actinomycetota</taxon>
        <taxon>Actinomycetes</taxon>
        <taxon>Streptosporangiales</taxon>
        <taxon>Streptosporangiaceae</taxon>
        <taxon>Nonomuraea</taxon>
    </lineage>
</organism>
<dbReference type="InterPro" id="IPR001078">
    <property type="entry name" value="2-oxoacid_DH_actylTfrase"/>
</dbReference>
<dbReference type="Pfam" id="PF02817">
    <property type="entry name" value="E3_binding"/>
    <property type="match status" value="1"/>
</dbReference>
<dbReference type="InterPro" id="IPR004167">
    <property type="entry name" value="PSBD"/>
</dbReference>
<dbReference type="SUPFAM" id="SSF51230">
    <property type="entry name" value="Single hybrid motif"/>
    <property type="match status" value="1"/>
</dbReference>
<dbReference type="GO" id="GO:0031405">
    <property type="term" value="F:lipoic acid binding"/>
    <property type="evidence" value="ECO:0007669"/>
    <property type="project" value="TreeGrafter"/>
</dbReference>
<comment type="similarity">
    <text evidence="2 6">Belongs to the 2-oxoacid dehydrogenase family.</text>
</comment>
<dbReference type="PROSITE" id="PS00189">
    <property type="entry name" value="LIPOYL"/>
    <property type="match status" value="1"/>
</dbReference>
<dbReference type="Pfam" id="PF00364">
    <property type="entry name" value="Biotin_lipoyl"/>
    <property type="match status" value="1"/>
</dbReference>
<evidence type="ECO:0000256" key="4">
    <source>
        <dbReference type="ARBA" id="ARBA00022823"/>
    </source>
</evidence>
<dbReference type="EC" id="2.3.1.-" evidence="6"/>
<reference evidence="11" key="1">
    <citation type="journal article" date="2017" name="Med. Chem. Commun.">
        <title>Nonomuraea sp. ATCC 55076 harbours the largest actinomycete chromosome to date and the kistamicin biosynthetic gene cluster.</title>
        <authorList>
            <person name="Nazari B."/>
            <person name="Forneris C.C."/>
            <person name="Gibson M.I."/>
            <person name="Moon K."/>
            <person name="Schramma K.R."/>
            <person name="Seyedsayamdost M.R."/>
        </authorList>
    </citation>
    <scope>NUCLEOTIDE SEQUENCE [LARGE SCALE GENOMIC DNA]</scope>
    <source>
        <strain evidence="11">ATCC 55076</strain>
    </source>
</reference>
<feature type="domain" description="Lipoyl-binding" evidence="8">
    <location>
        <begin position="2"/>
        <end position="77"/>
    </location>
</feature>
<keyword evidence="3 6" id="KW-0808">Transferase</keyword>
<dbReference type="InterPro" id="IPR003016">
    <property type="entry name" value="2-oxoA_DH_lipoyl-BS"/>
</dbReference>
<evidence type="ECO:0000259" key="9">
    <source>
        <dbReference type="PROSITE" id="PS51826"/>
    </source>
</evidence>
<name>A0A1V0ADN8_9ACTN</name>
<evidence type="ECO:0000259" key="8">
    <source>
        <dbReference type="PROSITE" id="PS50968"/>
    </source>
</evidence>
<proteinExistence type="inferred from homology"/>
<dbReference type="KEGG" id="noa:BKM31_48705"/>
<dbReference type="Gene3D" id="3.30.559.10">
    <property type="entry name" value="Chloramphenicol acetyltransferase-like domain"/>
    <property type="match status" value="1"/>
</dbReference>
<feature type="compositionally biased region" description="Low complexity" evidence="7">
    <location>
        <begin position="82"/>
        <end position="122"/>
    </location>
</feature>
<dbReference type="Gene3D" id="4.10.320.10">
    <property type="entry name" value="E3-binding domain"/>
    <property type="match status" value="1"/>
</dbReference>
<feature type="compositionally biased region" description="Basic residues" evidence="7">
    <location>
        <begin position="160"/>
        <end position="169"/>
    </location>
</feature>
<evidence type="ECO:0000256" key="3">
    <source>
        <dbReference type="ARBA" id="ARBA00022679"/>
    </source>
</evidence>
<feature type="compositionally biased region" description="Low complexity" evidence="7">
    <location>
        <begin position="194"/>
        <end position="213"/>
    </location>
</feature>
<dbReference type="SUPFAM" id="SSF47005">
    <property type="entry name" value="Peripheral subunit-binding domain of 2-oxo acid dehydrogenase complex"/>
    <property type="match status" value="1"/>
</dbReference>
<dbReference type="Gene3D" id="2.40.50.100">
    <property type="match status" value="1"/>
</dbReference>
<evidence type="ECO:0000313" key="10">
    <source>
        <dbReference type="EMBL" id="AQZ68306.1"/>
    </source>
</evidence>
<evidence type="ECO:0000313" key="11">
    <source>
        <dbReference type="Proteomes" id="UP000190797"/>
    </source>
</evidence>
<dbReference type="Pfam" id="PF00198">
    <property type="entry name" value="2-oxoacid_dh"/>
    <property type="match status" value="1"/>
</dbReference>
<feature type="region of interest" description="Disordered" evidence="7">
    <location>
        <begin position="279"/>
        <end position="312"/>
    </location>
</feature>
<dbReference type="InterPro" id="IPR036625">
    <property type="entry name" value="E3-bd_dom_sf"/>
</dbReference>
<sequence length="542" mass="55419">MRREFKLPDVGEGLTEAEIVRWHVKAGDTVKVNQIVVEIETAKSIVELPIPWDGVVAGLMAEEGDTVDVGLPIIAVDTAEDGAPSTPAGGGAPSEATSAEGVPSGAGTPARASADPAALADDMVPRPPAEGAVEPGAHGSPAPKEERQAVLVGYGVKTGATKRRPRKQPSRGIPANPVANPSRVEVDGPPTPPGAAGAPAPAAVTGAPAPAAPAAAGAGAQAQAAPALAAAPGAGSAGRGTAEPGATRTTPSRIAVLAKPPVRKLAKDLGVDLATITGTGPQGSITRDDVHAAAQQPQAQEPQAQEPTPVREERIPVKGVRKATAQAMVGSAFTAPHVTEFLQVDMTQTMEAVRRLRTMPDFAEVKVSPLLLVARAVLTAVGRHPAINASWAEETQEIVIKHYVNLGIAAATPRGLLVPNIKNAQDLSLPDLAKELAALTETARAGRTQPAEMSGGTFTITNVGVFGVDGGTPIINPGEAAILAVGQVRDMPWVVDGELAVRKVATLSLSFDHRMVDGELGSLFLADVGAMLEDPLRMLAWS</sequence>
<dbReference type="RefSeq" id="WP_080044657.1">
    <property type="nucleotide sequence ID" value="NZ_CP017717.1"/>
</dbReference>
<dbReference type="PANTHER" id="PTHR43178">
    <property type="entry name" value="DIHYDROLIPOAMIDE ACETYLTRANSFERASE COMPONENT OF PYRUVATE DEHYDROGENASE COMPLEX"/>
    <property type="match status" value="1"/>
</dbReference>
<keyword evidence="4 6" id="KW-0450">Lipoyl</keyword>
<dbReference type="PROSITE" id="PS50968">
    <property type="entry name" value="BIOTINYL_LIPOYL"/>
    <property type="match status" value="1"/>
</dbReference>
<feature type="domain" description="Peripheral subunit-binding (PSBD)" evidence="9">
    <location>
        <begin position="257"/>
        <end position="294"/>
    </location>
</feature>
<dbReference type="InterPro" id="IPR023213">
    <property type="entry name" value="CAT-like_dom_sf"/>
</dbReference>